<feature type="transmembrane region" description="Helical" evidence="7">
    <location>
        <begin position="585"/>
        <end position="604"/>
    </location>
</feature>
<keyword evidence="3" id="KW-1003">Cell membrane</keyword>
<evidence type="ECO:0000313" key="8">
    <source>
        <dbReference type="EMBL" id="KAK3249909.1"/>
    </source>
</evidence>
<dbReference type="PANTHER" id="PTHR10010:SF46">
    <property type="entry name" value="SODIUM-DEPENDENT PHOSPHATE TRANSPORT PROTEIN 2B"/>
    <property type="match status" value="1"/>
</dbReference>
<dbReference type="InterPro" id="IPR003841">
    <property type="entry name" value="Na/Pi_transpt"/>
</dbReference>
<evidence type="ECO:0000256" key="6">
    <source>
        <dbReference type="ARBA" id="ARBA00023136"/>
    </source>
</evidence>
<evidence type="ECO:0000256" key="7">
    <source>
        <dbReference type="SAM" id="Phobius"/>
    </source>
</evidence>
<comment type="caution">
    <text evidence="8">The sequence shown here is derived from an EMBL/GenBank/DDBJ whole genome shotgun (WGS) entry which is preliminary data.</text>
</comment>
<dbReference type="AlphaFoldDB" id="A0AAE0F3A5"/>
<keyword evidence="5 7" id="KW-1133">Transmembrane helix</keyword>
<dbReference type="GO" id="GO:0044341">
    <property type="term" value="P:sodium-dependent phosphate transport"/>
    <property type="evidence" value="ECO:0007669"/>
    <property type="project" value="InterPro"/>
</dbReference>
<organism evidence="8 9">
    <name type="scientific">Cymbomonas tetramitiformis</name>
    <dbReference type="NCBI Taxonomy" id="36881"/>
    <lineage>
        <taxon>Eukaryota</taxon>
        <taxon>Viridiplantae</taxon>
        <taxon>Chlorophyta</taxon>
        <taxon>Pyramimonadophyceae</taxon>
        <taxon>Pyramimonadales</taxon>
        <taxon>Pyramimonadaceae</taxon>
        <taxon>Cymbomonas</taxon>
    </lineage>
</organism>
<gene>
    <name evidence="8" type="ORF">CYMTET_40686</name>
</gene>
<dbReference type="EMBL" id="LGRX02027024">
    <property type="protein sequence ID" value="KAK3249909.1"/>
    <property type="molecule type" value="Genomic_DNA"/>
</dbReference>
<evidence type="ECO:0000313" key="9">
    <source>
        <dbReference type="Proteomes" id="UP001190700"/>
    </source>
</evidence>
<name>A0AAE0F3A5_9CHLO</name>
<feature type="transmembrane region" description="Helical" evidence="7">
    <location>
        <begin position="164"/>
        <end position="187"/>
    </location>
</feature>
<proteinExistence type="inferred from homology"/>
<comment type="similarity">
    <text evidence="2">Belongs to the SLC34A transporter family.</text>
</comment>
<feature type="transmembrane region" description="Helical" evidence="7">
    <location>
        <begin position="248"/>
        <end position="268"/>
    </location>
</feature>
<evidence type="ECO:0000256" key="5">
    <source>
        <dbReference type="ARBA" id="ARBA00022989"/>
    </source>
</evidence>
<protein>
    <submittedName>
        <fullName evidence="8">Uncharacterized protein</fullName>
    </submittedName>
</protein>
<feature type="transmembrane region" description="Helical" evidence="7">
    <location>
        <begin position="20"/>
        <end position="39"/>
    </location>
</feature>
<keyword evidence="6 7" id="KW-0472">Membrane</keyword>
<dbReference type="Pfam" id="PF02690">
    <property type="entry name" value="Na_Pi_cotrans"/>
    <property type="match status" value="2"/>
</dbReference>
<evidence type="ECO:0000256" key="4">
    <source>
        <dbReference type="ARBA" id="ARBA00022692"/>
    </source>
</evidence>
<dbReference type="GO" id="GO:0005886">
    <property type="term" value="C:plasma membrane"/>
    <property type="evidence" value="ECO:0007669"/>
    <property type="project" value="UniProtKB-SubCell"/>
</dbReference>
<dbReference type="PANTHER" id="PTHR10010">
    <property type="entry name" value="SOLUTE CARRIER FAMILY 34 SODIUM PHOSPHATE , MEMBER 2-RELATED"/>
    <property type="match status" value="1"/>
</dbReference>
<comment type="subcellular location">
    <subcellularLocation>
        <location evidence="1">Cell membrane</location>
        <topology evidence="1">Multi-pass membrane protein</topology>
    </subcellularLocation>
</comment>
<feature type="transmembrane region" description="Helical" evidence="7">
    <location>
        <begin position="207"/>
        <end position="236"/>
    </location>
</feature>
<evidence type="ECO:0000256" key="1">
    <source>
        <dbReference type="ARBA" id="ARBA00004651"/>
    </source>
</evidence>
<dbReference type="NCBIfam" id="NF037997">
    <property type="entry name" value="Na_Pi_symport"/>
    <property type="match status" value="2"/>
</dbReference>
<keyword evidence="9" id="KW-1185">Reference proteome</keyword>
<sequence>MSRRLSFTHDPGAPGDSGEGEAAMVSICLVIIVTTVRVVRNQYIRLTAPETTPNSQPIKDAKIETAAVKDGKEGAVEMADLKITAALPDQANGAGTGTDFDEEDMKAMEAWTQPEPYDPSPEFREKFIKYLSCGSVEGDVSKPEEGSSAFKALYYLSGINWPKIGLVCLVVYFIWIFLVCFGIMGTGFKLLGGKDSAKMFDVVDNPISGLMIGILVTVLVQSSSTSTSIIIGLVGADEMSVSTAIPMIMGANIGTSVTNTLVAIGHFASPAELRRGFAGATVHDCFNLLNVAVLLPIQWATNFLGHLSYEMAKGEEACDEDVDDCEATEFIKPYLKPYISGVASYDKKVAKYVAEGYCDGQCGDSASSDERKAVTEYVCKKDEDDKLDCDEIDGFKKSWLDDDVLKKKRLPAYVRFVEPGYAEYFYECPIVEGCDSDVGLTAELWNRTSDSLTAAAAAAAASGDGSVFEVCHKMKSGLCDGDLLKGGLMLDDWNLDDESAGALAVFFSLAGICCVLYLIVQTLSIVIKGFAARYLRIAVTYNGYISMVIGVFVTIMVQSSSITTSVLTPLVAVGLISLEDMFPLTLGANIGTTITGIMAASVVTSNPVEAWQVAICHLFFNIIGICIWFPIPFLRKIPIEMARKLGVTTGKFGVWFPIIYVAIVFFAIPGVCYGIAVAATS</sequence>
<keyword evidence="4 7" id="KW-0812">Transmembrane</keyword>
<feature type="transmembrane region" description="Helical" evidence="7">
    <location>
        <begin position="610"/>
        <end position="631"/>
    </location>
</feature>
<evidence type="ECO:0000256" key="2">
    <source>
        <dbReference type="ARBA" id="ARBA00005808"/>
    </source>
</evidence>
<dbReference type="GO" id="GO:0005436">
    <property type="term" value="F:sodium:phosphate symporter activity"/>
    <property type="evidence" value="ECO:0007669"/>
    <property type="project" value="InterPro"/>
</dbReference>
<evidence type="ECO:0000256" key="3">
    <source>
        <dbReference type="ARBA" id="ARBA00022475"/>
    </source>
</evidence>
<reference evidence="8 9" key="1">
    <citation type="journal article" date="2015" name="Genome Biol. Evol.">
        <title>Comparative Genomics of a Bacterivorous Green Alga Reveals Evolutionary Causalities and Consequences of Phago-Mixotrophic Mode of Nutrition.</title>
        <authorList>
            <person name="Burns J.A."/>
            <person name="Paasch A."/>
            <person name="Narechania A."/>
            <person name="Kim E."/>
        </authorList>
    </citation>
    <scope>NUCLEOTIDE SEQUENCE [LARGE SCALE GENOMIC DNA]</scope>
    <source>
        <strain evidence="8 9">PLY_AMNH</strain>
    </source>
</reference>
<feature type="transmembrane region" description="Helical" evidence="7">
    <location>
        <begin position="503"/>
        <end position="527"/>
    </location>
</feature>
<feature type="transmembrane region" description="Helical" evidence="7">
    <location>
        <begin position="534"/>
        <end position="555"/>
    </location>
</feature>
<feature type="transmembrane region" description="Helical" evidence="7">
    <location>
        <begin position="652"/>
        <end position="676"/>
    </location>
</feature>
<dbReference type="Proteomes" id="UP001190700">
    <property type="component" value="Unassembled WGS sequence"/>
</dbReference>
<accession>A0AAE0F3A5</accession>